<comment type="similarity">
    <text evidence="2 6">Belongs to the FPP/GGPP synthase family.</text>
</comment>
<dbReference type="SUPFAM" id="SSF48576">
    <property type="entry name" value="Terpenoid synthases"/>
    <property type="match status" value="1"/>
</dbReference>
<dbReference type="AlphaFoldDB" id="F5YBV9"/>
<dbReference type="CDD" id="cd00685">
    <property type="entry name" value="Trans_IPPS_HT"/>
    <property type="match status" value="1"/>
</dbReference>
<evidence type="ECO:0000313" key="7">
    <source>
        <dbReference type="EMBL" id="AEF80353.1"/>
    </source>
</evidence>
<sequence length="321" mass="35558">MSSYWSDFPGIPEALEKVSGIIRSSSESQNPIISEGLSSLFNGKGKLLRPGLFMLAAQFGKPQEKHYKLAASLEMLHMATLIHDDVIDDSPMRRGVPAVHTRYGKRDAVLIGDYLLSRCFILTAEYTSPQNAVNLAKLISTICLMEIEQNNDRFRSNTSLRTYMRKILGKSALLFSLACYAGAFEAKASRDTCERLRRIGYNIGIAFQIIDDILDYAGKQDLVRKPLGNDISSGLITLPVLCALPLDNTGTLQEIFSRASFTPEEGAVIFNLVNNSGGVEAAGKYAEKYTNRALREISALPPGKNRDMLDTLTRRLLIRDK</sequence>
<dbReference type="PROSITE" id="PS00723">
    <property type="entry name" value="POLYPRENYL_SYNTHASE_1"/>
    <property type="match status" value="1"/>
</dbReference>
<dbReference type="InterPro" id="IPR033749">
    <property type="entry name" value="Polyprenyl_synt_CS"/>
</dbReference>
<evidence type="ECO:0000313" key="8">
    <source>
        <dbReference type="Proteomes" id="UP000009222"/>
    </source>
</evidence>
<reference evidence="8" key="1">
    <citation type="submission" date="2009-12" db="EMBL/GenBank/DDBJ databases">
        <title>Complete sequence of Treponema azotonutricium strain ZAS-9.</title>
        <authorList>
            <person name="Tetu S.G."/>
            <person name="Matson E."/>
            <person name="Ren Q."/>
            <person name="Seshadri R."/>
            <person name="Elbourne L."/>
            <person name="Hassan K.A."/>
            <person name="Durkin A."/>
            <person name="Radune D."/>
            <person name="Mohamoud Y."/>
            <person name="Shay R."/>
            <person name="Jin S."/>
            <person name="Zhang X."/>
            <person name="Lucey K."/>
            <person name="Ballor N.R."/>
            <person name="Ottesen E."/>
            <person name="Rosenthal R."/>
            <person name="Allen A."/>
            <person name="Leadbetter J.R."/>
            <person name="Paulsen I.T."/>
        </authorList>
    </citation>
    <scope>NUCLEOTIDE SEQUENCE [LARGE SCALE GENOMIC DNA]</scope>
    <source>
        <strain evidence="8">ATCC BAA-888 / DSM 13862 / ZAS-9</strain>
    </source>
</reference>
<dbReference type="GO" id="GO:0046872">
    <property type="term" value="F:metal ion binding"/>
    <property type="evidence" value="ECO:0007669"/>
    <property type="project" value="UniProtKB-KW"/>
</dbReference>
<reference evidence="7 8" key="2">
    <citation type="journal article" date="2011" name="ISME J.">
        <title>RNA-seq reveals cooperative metabolic interactions between two termite-gut spirochete species in co-culture.</title>
        <authorList>
            <person name="Rosenthal A.Z."/>
            <person name="Matson E.G."/>
            <person name="Eldar A."/>
            <person name="Leadbetter J.R."/>
        </authorList>
    </citation>
    <scope>NUCLEOTIDE SEQUENCE [LARGE SCALE GENOMIC DNA]</scope>
    <source>
        <strain evidence="8">ATCC BAA-888 / DSM 13862 / ZAS-9</strain>
    </source>
</reference>
<dbReference type="EMBL" id="CP001841">
    <property type="protein sequence ID" value="AEF80353.1"/>
    <property type="molecule type" value="Genomic_DNA"/>
</dbReference>
<gene>
    <name evidence="7" type="ordered locus">TREAZ_2904</name>
</gene>
<protein>
    <submittedName>
        <fullName evidence="7">Heptaprenyl diphosphate synthase component 2 (Hepppsynthase subunit 2)</fullName>
        <ecNumber evidence="7">2.5.1.30</ecNumber>
    </submittedName>
</protein>
<organism evidence="7 8">
    <name type="scientific">Leadbettera azotonutricia (strain ATCC BAA-888 / DSM 13862 / ZAS-9)</name>
    <name type="common">Treponema azotonutricium</name>
    <dbReference type="NCBI Taxonomy" id="545695"/>
    <lineage>
        <taxon>Bacteria</taxon>
        <taxon>Pseudomonadati</taxon>
        <taxon>Spirochaetota</taxon>
        <taxon>Spirochaetia</taxon>
        <taxon>Spirochaetales</taxon>
        <taxon>Breznakiellaceae</taxon>
        <taxon>Leadbettera</taxon>
    </lineage>
</organism>
<proteinExistence type="inferred from homology"/>
<evidence type="ECO:0000256" key="4">
    <source>
        <dbReference type="ARBA" id="ARBA00022723"/>
    </source>
</evidence>
<dbReference type="STRING" id="545695.TREAZ_2904"/>
<evidence type="ECO:0000256" key="6">
    <source>
        <dbReference type="RuleBase" id="RU004466"/>
    </source>
</evidence>
<dbReference type="InParanoid" id="F5YBV9"/>
<dbReference type="RefSeq" id="WP_015712637.1">
    <property type="nucleotide sequence ID" value="NC_015577.1"/>
</dbReference>
<dbReference type="GO" id="GO:0008299">
    <property type="term" value="P:isoprenoid biosynthetic process"/>
    <property type="evidence" value="ECO:0007669"/>
    <property type="project" value="InterPro"/>
</dbReference>
<name>F5YBV9_LEAAZ</name>
<keyword evidence="8" id="KW-1185">Reference proteome</keyword>
<comment type="cofactor">
    <cofactor evidence="1">
        <name>Mg(2+)</name>
        <dbReference type="ChEBI" id="CHEBI:18420"/>
    </cofactor>
</comment>
<keyword evidence="3 6" id="KW-0808">Transferase</keyword>
<dbReference type="HOGENOM" id="CLU_014015_2_0_12"/>
<dbReference type="KEGG" id="taz:TREAZ_2904"/>
<dbReference type="InterPro" id="IPR008949">
    <property type="entry name" value="Isoprenoid_synthase_dom_sf"/>
</dbReference>
<evidence type="ECO:0000256" key="1">
    <source>
        <dbReference type="ARBA" id="ARBA00001946"/>
    </source>
</evidence>
<keyword evidence="4" id="KW-0479">Metal-binding</keyword>
<keyword evidence="5" id="KW-0460">Magnesium</keyword>
<dbReference type="Gene3D" id="1.10.600.10">
    <property type="entry name" value="Farnesyl Diphosphate Synthase"/>
    <property type="match status" value="1"/>
</dbReference>
<dbReference type="InterPro" id="IPR000092">
    <property type="entry name" value="Polyprenyl_synt"/>
</dbReference>
<dbReference type="OrthoDB" id="9805316at2"/>
<dbReference type="FunCoup" id="F5YBV9">
    <property type="interactions" value="305"/>
</dbReference>
<dbReference type="EC" id="2.5.1.30" evidence="7"/>
<evidence type="ECO:0000256" key="3">
    <source>
        <dbReference type="ARBA" id="ARBA00022679"/>
    </source>
</evidence>
<dbReference type="PROSITE" id="PS00444">
    <property type="entry name" value="POLYPRENYL_SYNTHASE_2"/>
    <property type="match status" value="1"/>
</dbReference>
<accession>F5YBV9</accession>
<dbReference type="GO" id="GO:0000010">
    <property type="term" value="F:heptaprenyl diphosphate synthase activity"/>
    <property type="evidence" value="ECO:0007669"/>
    <property type="project" value="UniProtKB-EC"/>
</dbReference>
<evidence type="ECO:0000256" key="2">
    <source>
        <dbReference type="ARBA" id="ARBA00006706"/>
    </source>
</evidence>
<dbReference type="eggNOG" id="COG0142">
    <property type="taxonomic scope" value="Bacteria"/>
</dbReference>
<dbReference type="PANTHER" id="PTHR12001:SF69">
    <property type="entry name" value="ALL TRANS-POLYPRENYL-DIPHOSPHATE SYNTHASE PDSS1"/>
    <property type="match status" value="1"/>
</dbReference>
<dbReference type="PANTHER" id="PTHR12001">
    <property type="entry name" value="GERANYLGERANYL PYROPHOSPHATE SYNTHASE"/>
    <property type="match status" value="1"/>
</dbReference>
<dbReference type="Pfam" id="PF00348">
    <property type="entry name" value="polyprenyl_synt"/>
    <property type="match status" value="1"/>
</dbReference>
<dbReference type="Proteomes" id="UP000009222">
    <property type="component" value="Chromosome"/>
</dbReference>
<dbReference type="SFLD" id="SFLDS00005">
    <property type="entry name" value="Isoprenoid_Synthase_Type_I"/>
    <property type="match status" value="1"/>
</dbReference>
<evidence type="ECO:0000256" key="5">
    <source>
        <dbReference type="ARBA" id="ARBA00022842"/>
    </source>
</evidence>